<organism evidence="1 2">
    <name type="scientific">Prorocentrum cordatum</name>
    <dbReference type="NCBI Taxonomy" id="2364126"/>
    <lineage>
        <taxon>Eukaryota</taxon>
        <taxon>Sar</taxon>
        <taxon>Alveolata</taxon>
        <taxon>Dinophyceae</taxon>
        <taxon>Prorocentrales</taxon>
        <taxon>Prorocentraceae</taxon>
        <taxon>Prorocentrum</taxon>
    </lineage>
</organism>
<gene>
    <name evidence="1" type="ORF">PCOR1329_LOCUS18692</name>
</gene>
<keyword evidence="2" id="KW-1185">Reference proteome</keyword>
<accession>A0ABN9R907</accession>
<proteinExistence type="predicted"/>
<dbReference type="Proteomes" id="UP001189429">
    <property type="component" value="Unassembled WGS sequence"/>
</dbReference>
<evidence type="ECO:0000313" key="1">
    <source>
        <dbReference type="EMBL" id="CAK0815378.1"/>
    </source>
</evidence>
<name>A0ABN9R907_9DINO</name>
<sequence>MAFAAWLAGEAVHGAGQAALLWAARGECPACTRAPALTCAPGQEAARVDCPGGSPGWALSAVALAGVTGFAGGLLAARQSAGLCLVMASFAAAAAASGHPLALDGLDEGDFILVLYRVGGGRIWHERLILAFQTVPPFGTGVLTPDGHAYVEAIMQNGADIREYAIPAGAAVGAVAAATAGDQAAQQPRQLAPPPLCQWRPHLHLRQEELQLSCLLAEEGRPPLLLAPLAAPPWRCRPLGLPPPPRLPQVVALVLVARPLLWPPSLALQEAMLGFSRSPSTRRGWDMWTSELQWFAFTNCHGAIGLSRDLARCYGHTKWVSEGYLEADDPGVDIHLLCCRLLELGVVYDQLHVTNTAAMELVGRTLQTQEELYRDRFAASSEFGSDAALMSGALDAGGNVCVAPALRDWLAAEKAREANIAKERRKAPLATGAAAMAEVEGAAAAADEAET</sequence>
<protein>
    <submittedName>
        <fullName evidence="1">Uncharacterized protein</fullName>
    </submittedName>
</protein>
<evidence type="ECO:0000313" key="2">
    <source>
        <dbReference type="Proteomes" id="UP001189429"/>
    </source>
</evidence>
<comment type="caution">
    <text evidence="1">The sequence shown here is derived from an EMBL/GenBank/DDBJ whole genome shotgun (WGS) entry which is preliminary data.</text>
</comment>
<reference evidence="1" key="1">
    <citation type="submission" date="2023-10" db="EMBL/GenBank/DDBJ databases">
        <authorList>
            <person name="Chen Y."/>
            <person name="Shah S."/>
            <person name="Dougan E. K."/>
            <person name="Thang M."/>
            <person name="Chan C."/>
        </authorList>
    </citation>
    <scope>NUCLEOTIDE SEQUENCE [LARGE SCALE GENOMIC DNA]</scope>
</reference>
<dbReference type="EMBL" id="CAUYUJ010005896">
    <property type="protein sequence ID" value="CAK0815378.1"/>
    <property type="molecule type" value="Genomic_DNA"/>
</dbReference>
<feature type="non-terminal residue" evidence="1">
    <location>
        <position position="451"/>
    </location>
</feature>